<reference evidence="2" key="1">
    <citation type="submission" date="2016-10" db="EMBL/GenBank/DDBJ databases">
        <authorList>
            <person name="Varghese N."/>
        </authorList>
    </citation>
    <scope>NUCLEOTIDE SEQUENCE [LARGE SCALE GENOMIC DNA]</scope>
    <source>
        <strain evidence="2">DSM 17980</strain>
    </source>
</reference>
<dbReference type="STRING" id="392015.SAMN05421543_1414"/>
<evidence type="ECO:0000313" key="1">
    <source>
        <dbReference type="EMBL" id="SFV08022.1"/>
    </source>
</evidence>
<dbReference type="AlphaFoldDB" id="A0A1I7LEA5"/>
<dbReference type="EMBL" id="FPBV01000041">
    <property type="protein sequence ID" value="SFV08022.1"/>
    <property type="molecule type" value="Genomic_DNA"/>
</dbReference>
<protein>
    <submittedName>
        <fullName evidence="1">Uncharacterized protein</fullName>
    </submittedName>
</protein>
<gene>
    <name evidence="1" type="ORF">SAMN05421543_1414</name>
</gene>
<organism evidence="1 2">
    <name type="scientific">Alicyclobacillus macrosporangiidus</name>
    <dbReference type="NCBI Taxonomy" id="392015"/>
    <lineage>
        <taxon>Bacteria</taxon>
        <taxon>Bacillati</taxon>
        <taxon>Bacillota</taxon>
        <taxon>Bacilli</taxon>
        <taxon>Bacillales</taxon>
        <taxon>Alicyclobacillaceae</taxon>
        <taxon>Alicyclobacillus</taxon>
    </lineage>
</organism>
<sequence length="105" mass="12031">MFRFPLLMIREKGDEGPGRIVGTDSHDLLYVDETGSIRYRNLQNNEGTGPHSIYEFVTVDDPFMGKEIKMVSLSDLVAAYERALEEEIRHRVAVASLMRRLTQDD</sequence>
<keyword evidence="2" id="KW-1185">Reference proteome</keyword>
<dbReference type="Proteomes" id="UP000183508">
    <property type="component" value="Unassembled WGS sequence"/>
</dbReference>
<evidence type="ECO:0000313" key="2">
    <source>
        <dbReference type="Proteomes" id="UP000183508"/>
    </source>
</evidence>
<accession>A0A1I7LEA5</accession>
<proteinExistence type="predicted"/>
<name>A0A1I7LEA5_9BACL</name>